<feature type="region of interest" description="Disordered" evidence="1">
    <location>
        <begin position="69"/>
        <end position="95"/>
    </location>
</feature>
<evidence type="ECO:0000313" key="3">
    <source>
        <dbReference type="EMBL" id="MBR0658478.1"/>
    </source>
</evidence>
<dbReference type="RefSeq" id="WP_168041576.1">
    <property type="nucleotide sequence ID" value="NZ_JAAEDK010000007.1"/>
</dbReference>
<reference evidence="3" key="3">
    <citation type="journal article" date="2021" name="Syst. Appl. Microbiol.">
        <title>Roseomonas hellenica sp. nov., isolated from roots of wild-growing Alkanna tinctoria.</title>
        <authorList>
            <person name="Rat A."/>
            <person name="Naranjo H.D."/>
            <person name="Lebbe L."/>
            <person name="Cnockaert M."/>
            <person name="Krigas N."/>
            <person name="Grigoriadou K."/>
            <person name="Maloupa E."/>
            <person name="Willems A."/>
        </authorList>
    </citation>
    <scope>NUCLEOTIDE SEQUENCE</scope>
    <source>
        <strain evidence="3">LMG 31161</strain>
    </source>
</reference>
<feature type="domain" description="DUF4214" evidence="2">
    <location>
        <begin position="13"/>
        <end position="64"/>
    </location>
</feature>
<dbReference type="EMBL" id="JAAVUP010000003">
    <property type="protein sequence ID" value="NKE17667.1"/>
    <property type="molecule type" value="Genomic_DNA"/>
</dbReference>
<dbReference type="Proteomes" id="UP000746741">
    <property type="component" value="Unassembled WGS sequence"/>
</dbReference>
<dbReference type="Proteomes" id="UP001138708">
    <property type="component" value="Unassembled WGS sequence"/>
</dbReference>
<dbReference type="AlphaFoldDB" id="A0A9X9WDR8"/>
<dbReference type="InterPro" id="IPR025282">
    <property type="entry name" value="DUF4214"/>
</dbReference>
<dbReference type="EMBL" id="JAAEDK010000007">
    <property type="protein sequence ID" value="MBR0658478.1"/>
    <property type="molecule type" value="Genomic_DNA"/>
</dbReference>
<accession>A0A9X9WDR8</accession>
<organism evidence="3 6">
    <name type="scientific">Neoroseomonas oryzicola</name>
    <dbReference type="NCBI Taxonomy" id="535904"/>
    <lineage>
        <taxon>Bacteria</taxon>
        <taxon>Pseudomonadati</taxon>
        <taxon>Pseudomonadota</taxon>
        <taxon>Alphaproteobacteria</taxon>
        <taxon>Acetobacterales</taxon>
        <taxon>Acetobacteraceae</taxon>
        <taxon>Neoroseomonas</taxon>
    </lineage>
</organism>
<feature type="compositionally biased region" description="Pro residues" evidence="1">
    <location>
        <begin position="74"/>
        <end position="88"/>
    </location>
</feature>
<sequence length="161" mass="17239">MREVNGSELLGGSDHEFVVNLYTVILNRWPDEDGYRHHLQKIENHPERRRETLVGVAGSQEARNLGVVLRFDSDPPPPPPPAAKPAPKPAANSLAAALAEPAPATDLIGALADLRDRLGTMSPAELASAQRLLAETLAAVAAHQADRVEARLARLESRVGG</sequence>
<evidence type="ECO:0000313" key="4">
    <source>
        <dbReference type="EMBL" id="NKE17667.1"/>
    </source>
</evidence>
<comment type="caution">
    <text evidence="3">The sequence shown here is derived from an EMBL/GenBank/DDBJ whole genome shotgun (WGS) entry which is preliminary data.</text>
</comment>
<evidence type="ECO:0000313" key="6">
    <source>
        <dbReference type="Proteomes" id="UP001138708"/>
    </source>
</evidence>
<keyword evidence="5" id="KW-1185">Reference proteome</keyword>
<dbReference type="Pfam" id="PF13946">
    <property type="entry name" value="DUF4214"/>
    <property type="match status" value="1"/>
</dbReference>
<gene>
    <name evidence="4" type="ORF">GWK15_11995</name>
    <name evidence="3" type="ORF">GXW75_04390</name>
</gene>
<proteinExistence type="predicted"/>
<reference evidence="4 5" key="2">
    <citation type="submission" date="2020-02" db="EMBL/GenBank/DDBJ databases">
        <authorList>
            <person name="Sun Q."/>
            <person name="Inoue M."/>
        </authorList>
    </citation>
    <scope>NUCLEOTIDE SEQUENCE [LARGE SCALE GENOMIC DNA]</scope>
    <source>
        <strain evidence="4 5">KCTC 22478</strain>
    </source>
</reference>
<reference evidence="3" key="1">
    <citation type="submission" date="2020-01" db="EMBL/GenBank/DDBJ databases">
        <authorList>
            <person name="Rat A."/>
        </authorList>
    </citation>
    <scope>NUCLEOTIDE SEQUENCE</scope>
    <source>
        <strain evidence="3">LMG 31161</strain>
    </source>
</reference>
<evidence type="ECO:0000259" key="2">
    <source>
        <dbReference type="Pfam" id="PF13946"/>
    </source>
</evidence>
<evidence type="ECO:0000256" key="1">
    <source>
        <dbReference type="SAM" id="MobiDB-lite"/>
    </source>
</evidence>
<protein>
    <submittedName>
        <fullName evidence="3">DUF4214 domain-containing protein</fullName>
    </submittedName>
</protein>
<evidence type="ECO:0000313" key="5">
    <source>
        <dbReference type="Proteomes" id="UP000746741"/>
    </source>
</evidence>
<name>A0A9X9WDR8_9PROT</name>